<reference evidence="1" key="1">
    <citation type="submission" date="2011-03" db="EMBL/GenBank/DDBJ databases">
        <title>Cell division related genes in Simiduia agarivorans SA1.</title>
        <authorList>
            <person name="Lin S.Y."/>
            <person name="Shieh W.Y."/>
            <person name="Tang S.-L."/>
        </authorList>
    </citation>
    <scope>NUCLEOTIDE SEQUENCE</scope>
    <source>
        <strain evidence="1">SA1</strain>
    </source>
</reference>
<proteinExistence type="predicted"/>
<keyword evidence="2" id="KW-0132">Cell division</keyword>
<gene>
    <name evidence="2" type="primary">sulA1</name>
    <name evidence="2" type="ordered locus">M5M_01150</name>
</gene>
<dbReference type="AlphaFoldDB" id="H8YHZ0"/>
<organism evidence="1">
    <name type="scientific">Simiduia agarivorans (strain DSM 21679 / JCM 13881 / BCRC 17597 / SA1)</name>
    <dbReference type="NCBI Taxonomy" id="1117647"/>
    <lineage>
        <taxon>Bacteria</taxon>
        <taxon>Pseudomonadati</taxon>
        <taxon>Pseudomonadota</taxon>
        <taxon>Gammaproteobacteria</taxon>
        <taxon>Cellvibrionales</taxon>
        <taxon>Cellvibrionaceae</taxon>
        <taxon>Simiduia</taxon>
    </lineage>
</organism>
<dbReference type="InterPro" id="IPR027417">
    <property type="entry name" value="P-loop_NTPase"/>
</dbReference>
<dbReference type="EMBL" id="JF683360">
    <property type="protein sequence ID" value="AFD30840.1"/>
    <property type="molecule type" value="Genomic_DNA"/>
</dbReference>
<keyword evidence="2" id="KW-0131">Cell cycle</keyword>
<dbReference type="STRING" id="1117647.M5M_01150"/>
<evidence type="ECO:0000313" key="1">
    <source>
        <dbReference type="EMBL" id="AFD30840.1"/>
    </source>
</evidence>
<sequence>MNLALQQSPNAFTQPHAPEHRVTELIIPWSQQSALLLPMLRFLGNEDDQRWLTIISHGSISQAWLRQQGLNPRSIRVIRADSPESALWMTWEALAAGNSHTVVAEINAESAITAEMEQAASIGNCRALLVKGNLH</sequence>
<dbReference type="Proteomes" id="UP000000466">
    <property type="component" value="Chromosome"/>
</dbReference>
<dbReference type="GO" id="GO:0051301">
    <property type="term" value="P:cell division"/>
    <property type="evidence" value="ECO:0007669"/>
    <property type="project" value="UniProtKB-KW"/>
</dbReference>
<accession>H8YHZ0</accession>
<dbReference type="Gene3D" id="3.40.50.300">
    <property type="entry name" value="P-loop containing nucleotide triphosphate hydrolases"/>
    <property type="match status" value="1"/>
</dbReference>
<name>H8YHZ0_SIMAS</name>
<keyword evidence="3" id="KW-1185">Reference proteome</keyword>
<evidence type="ECO:0000313" key="3">
    <source>
        <dbReference type="Proteomes" id="UP000000466"/>
    </source>
</evidence>
<evidence type="ECO:0000313" key="2">
    <source>
        <dbReference type="EMBL" id="AFU97461.1"/>
    </source>
</evidence>
<reference evidence="2 3" key="2">
    <citation type="journal article" date="2013" name="Genome Announc.">
        <title>Complete genome sequence of Simiduia agarivorans SA1(T), a marine bacterium able to degrade a variety of polysaccharides.</title>
        <authorList>
            <person name="Lin S.Y."/>
            <person name="Shieh W.Y."/>
            <person name="Chen J.S."/>
            <person name="Tang S.L."/>
        </authorList>
    </citation>
    <scope>NUCLEOTIDE SEQUENCE [LARGE SCALE GENOMIC DNA]</scope>
    <source>
        <strain evidence="3">DSM 21679 / JCM 13881 / BCRC 17597 / SA1</strain>
        <strain evidence="2">SA1</strain>
    </source>
</reference>
<protein>
    <submittedName>
        <fullName evidence="1 2">SulA</fullName>
    </submittedName>
</protein>
<dbReference type="SUPFAM" id="SSF52540">
    <property type="entry name" value="P-loop containing nucleoside triphosphate hydrolases"/>
    <property type="match status" value="1"/>
</dbReference>
<dbReference type="KEGG" id="saga:M5M_01150"/>
<dbReference type="eggNOG" id="COG5404">
    <property type="taxonomic scope" value="Bacteria"/>
</dbReference>
<dbReference type="EMBL" id="CP003746">
    <property type="protein sequence ID" value="AFU97461.1"/>
    <property type="molecule type" value="Genomic_DNA"/>
</dbReference>
<dbReference type="HOGENOM" id="CLU_136733_0_0_6"/>